<organism evidence="1 2">
    <name type="scientific">Microbacterium phage ClearAsMud</name>
    <dbReference type="NCBI Taxonomy" id="2743404"/>
    <lineage>
        <taxon>Viruses</taxon>
        <taxon>Duplodnaviria</taxon>
        <taxon>Heunggongvirae</taxon>
        <taxon>Uroviricota</taxon>
        <taxon>Caudoviricetes</taxon>
        <taxon>Hodgkinviridae</taxon>
        <taxon>Quhwahvirus</taxon>
        <taxon>Quhwahvirus clearasmud</taxon>
    </lineage>
</organism>
<reference evidence="1 2" key="1">
    <citation type="submission" date="2020-06" db="EMBL/GenBank/DDBJ databases">
        <authorList>
            <person name="Reeves M.E."/>
            <person name="Acevedo M.A."/>
            <person name="Bass K.M."/>
            <person name="Chau E.N."/>
            <person name="Ching B.P."/>
            <person name="Enriquez E.M."/>
            <person name="Evans S.M."/>
            <person name="Lin H.X."/>
            <person name="Mamora K.A."/>
            <person name="Pang C.A."/>
            <person name="Ponce U."/>
            <person name="Santos M.J."/>
            <person name="Tafoya C."/>
            <person name="Vaca M.C."/>
            <person name="Van Iderstein W.P."/>
            <person name="Velasco L.A."/>
            <person name="Williams V.E."/>
            <person name="Yonemoto G.T."/>
            <person name="Yonemoto T.K."/>
            <person name="Choi J.D."/>
            <person name="Dean N."/>
            <person name="Diaz A."/>
            <person name="Garlena R.A."/>
            <person name="Russell D.A."/>
            <person name="Pope W.H."/>
            <person name="Jacobs-Sera D."/>
            <person name="Hatfull G.F."/>
        </authorList>
    </citation>
    <scope>NUCLEOTIDE SEQUENCE [LARGE SCALE GENOMIC DNA]</scope>
</reference>
<dbReference type="Proteomes" id="UP000516171">
    <property type="component" value="Segment"/>
</dbReference>
<accession>A0A7G9A0Z7</accession>
<name>A0A7G9A0Z7_9CAUD</name>
<evidence type="ECO:0000313" key="1">
    <source>
        <dbReference type="EMBL" id="QNL30286.1"/>
    </source>
</evidence>
<evidence type="ECO:0000313" key="2">
    <source>
        <dbReference type="Proteomes" id="UP000516171"/>
    </source>
</evidence>
<dbReference type="Pfam" id="PF19563">
    <property type="entry name" value="DUF6085"/>
    <property type="match status" value="1"/>
</dbReference>
<dbReference type="RefSeq" id="YP_010751638.1">
    <property type="nucleotide sequence ID" value="NC_073371.1"/>
</dbReference>
<keyword evidence="2" id="KW-1185">Reference proteome</keyword>
<dbReference type="KEGG" id="vg:80005308"/>
<protein>
    <submittedName>
        <fullName evidence="1">Uncharacterized protein</fullName>
    </submittedName>
</protein>
<dbReference type="InterPro" id="IPR045731">
    <property type="entry name" value="DUF6085"/>
</dbReference>
<proteinExistence type="predicted"/>
<dbReference type="GeneID" id="80005308"/>
<sequence length="126" mass="13804">MDREAGMSALRDLIKSGIEKTDAAWTEDTTPTTLDGWITLLAEGVESELVKATGGTGHLVRVTGREWVIQHPLTERFEPVGNGTALMDCRFTVLVATAMAQGAMYDGTHRVWIDRGVLQWTEVGDD</sequence>
<gene>
    <name evidence="1" type="primary">76</name>
    <name evidence="1" type="ORF">SEA_CLEARASMUD_76</name>
</gene>
<dbReference type="EMBL" id="MT657336">
    <property type="protein sequence ID" value="QNL30286.1"/>
    <property type="molecule type" value="Genomic_DNA"/>
</dbReference>